<organism evidence="1">
    <name type="scientific">marine sediment metagenome</name>
    <dbReference type="NCBI Taxonomy" id="412755"/>
    <lineage>
        <taxon>unclassified sequences</taxon>
        <taxon>metagenomes</taxon>
        <taxon>ecological metagenomes</taxon>
    </lineage>
</organism>
<dbReference type="AlphaFoldDB" id="A0A0F9BQB2"/>
<comment type="caution">
    <text evidence="1">The sequence shown here is derived from an EMBL/GenBank/DDBJ whole genome shotgun (WGS) entry which is preliminary data.</text>
</comment>
<sequence length="36" mass="3456">MVRAVGADSPVVAARLASAGAVGWGVADTGLRVDGC</sequence>
<protein>
    <submittedName>
        <fullName evidence="1">Uncharacterized protein</fullName>
    </submittedName>
</protein>
<evidence type="ECO:0000313" key="1">
    <source>
        <dbReference type="EMBL" id="KKK86566.1"/>
    </source>
</evidence>
<dbReference type="EMBL" id="LAZR01050787">
    <property type="protein sequence ID" value="KKK86566.1"/>
    <property type="molecule type" value="Genomic_DNA"/>
</dbReference>
<feature type="non-terminal residue" evidence="1">
    <location>
        <position position="36"/>
    </location>
</feature>
<accession>A0A0F9BQB2</accession>
<name>A0A0F9BQB2_9ZZZZ</name>
<proteinExistence type="predicted"/>
<reference evidence="1" key="1">
    <citation type="journal article" date="2015" name="Nature">
        <title>Complex archaea that bridge the gap between prokaryotes and eukaryotes.</title>
        <authorList>
            <person name="Spang A."/>
            <person name="Saw J.H."/>
            <person name="Jorgensen S.L."/>
            <person name="Zaremba-Niedzwiedzka K."/>
            <person name="Martijn J."/>
            <person name="Lind A.E."/>
            <person name="van Eijk R."/>
            <person name="Schleper C."/>
            <person name="Guy L."/>
            <person name="Ettema T.J."/>
        </authorList>
    </citation>
    <scope>NUCLEOTIDE SEQUENCE</scope>
</reference>
<gene>
    <name evidence="1" type="ORF">LCGC14_2761980</name>
</gene>